<dbReference type="EMBL" id="SGWV01000009">
    <property type="protein sequence ID" value="RZS54792.1"/>
    <property type="molecule type" value="Genomic_DNA"/>
</dbReference>
<keyword evidence="2" id="KW-0418">Kinase</keyword>
<gene>
    <name evidence="2" type="ORF">EV685_2276</name>
</gene>
<name>A0A4Q7LKS4_9BURK</name>
<dbReference type="Gene3D" id="3.30.420.40">
    <property type="match status" value="2"/>
</dbReference>
<dbReference type="SUPFAM" id="SSF53067">
    <property type="entry name" value="Actin-like ATPase domain"/>
    <property type="match status" value="2"/>
</dbReference>
<dbReference type="InterPro" id="IPR043129">
    <property type="entry name" value="ATPase_NBD"/>
</dbReference>
<dbReference type="GO" id="GO:0016301">
    <property type="term" value="F:kinase activity"/>
    <property type="evidence" value="ECO:0007669"/>
    <property type="project" value="UniProtKB-KW"/>
</dbReference>
<dbReference type="RefSeq" id="WP_130482113.1">
    <property type="nucleotide sequence ID" value="NZ_SGWV01000009.1"/>
</dbReference>
<evidence type="ECO:0000313" key="3">
    <source>
        <dbReference type="Proteomes" id="UP000293433"/>
    </source>
</evidence>
<dbReference type="OrthoDB" id="9816014at2"/>
<feature type="domain" description="ATPase BadF/BadG/BcrA/BcrD type" evidence="1">
    <location>
        <begin position="10"/>
        <end position="240"/>
    </location>
</feature>
<evidence type="ECO:0000313" key="2">
    <source>
        <dbReference type="EMBL" id="RZS54792.1"/>
    </source>
</evidence>
<sequence length="296" mass="29699">MTTQNLSFLIGLDGGGSGTRARLSARDGRLLGDGMAGPSALGQGSAQAWRHIGEAVAAAFAAAGMAAARPADCALGLGLSGAENPGWVADFHAADPGWGRVVLDSDGAAAVLGAHGGRPGALLAIGTGSIGVARHADGSRHMVSGWGWQIGDEAGGAWFGQQAVRLAQRAMDGRAPAGALVQAVWQGCGATRATLLDWCAAAGQTGYAELAPLVFEQAGHDPAAAALVEQAVHHARAIVRAMDPSGALPLVIAGSIGRQLARRIATGLTQAVVEPVGDACDGALHLIRTALQENAR</sequence>
<dbReference type="Proteomes" id="UP000293433">
    <property type="component" value="Unassembled WGS sequence"/>
</dbReference>
<dbReference type="AlphaFoldDB" id="A0A4Q7LKS4"/>
<dbReference type="InterPro" id="IPR002731">
    <property type="entry name" value="ATPase_BadF"/>
</dbReference>
<keyword evidence="2" id="KW-0808">Transferase</keyword>
<reference evidence="2 3" key="1">
    <citation type="submission" date="2019-02" db="EMBL/GenBank/DDBJ databases">
        <title>Genomic Encyclopedia of Type Strains, Phase IV (KMG-IV): sequencing the most valuable type-strain genomes for metagenomic binning, comparative biology and taxonomic classification.</title>
        <authorList>
            <person name="Goeker M."/>
        </authorList>
    </citation>
    <scope>NUCLEOTIDE SEQUENCE [LARGE SCALE GENOMIC DNA]</scope>
    <source>
        <strain evidence="2 3">DSM 10617</strain>
    </source>
</reference>
<organism evidence="2 3">
    <name type="scientific">Sphaerotilus mobilis</name>
    <dbReference type="NCBI Taxonomy" id="47994"/>
    <lineage>
        <taxon>Bacteria</taxon>
        <taxon>Pseudomonadati</taxon>
        <taxon>Pseudomonadota</taxon>
        <taxon>Betaproteobacteria</taxon>
        <taxon>Burkholderiales</taxon>
        <taxon>Sphaerotilaceae</taxon>
        <taxon>Sphaerotilus</taxon>
    </lineage>
</organism>
<comment type="caution">
    <text evidence="2">The sequence shown here is derived from an EMBL/GenBank/DDBJ whole genome shotgun (WGS) entry which is preliminary data.</text>
</comment>
<dbReference type="CDD" id="cd24082">
    <property type="entry name" value="ASKHA_NBD_GspK-like"/>
    <property type="match status" value="1"/>
</dbReference>
<accession>A0A4Q7LKS4</accession>
<proteinExistence type="predicted"/>
<evidence type="ECO:0000259" key="1">
    <source>
        <dbReference type="Pfam" id="PF01869"/>
    </source>
</evidence>
<protein>
    <submittedName>
        <fullName evidence="2">Glucosamine kinase</fullName>
    </submittedName>
</protein>
<keyword evidence="3" id="KW-1185">Reference proteome</keyword>
<dbReference type="Pfam" id="PF01869">
    <property type="entry name" value="BcrAD_BadFG"/>
    <property type="match status" value="1"/>
</dbReference>
<dbReference type="PANTHER" id="PTHR43190:SF3">
    <property type="entry name" value="N-ACETYL-D-GLUCOSAMINE KINASE"/>
    <property type="match status" value="1"/>
</dbReference>
<dbReference type="InterPro" id="IPR052519">
    <property type="entry name" value="Euk-type_GlcNAc_Kinase"/>
</dbReference>
<dbReference type="PANTHER" id="PTHR43190">
    <property type="entry name" value="N-ACETYL-D-GLUCOSAMINE KINASE"/>
    <property type="match status" value="1"/>
</dbReference>